<dbReference type="AlphaFoldDB" id="A0A0K1EQ47"/>
<dbReference type="Proteomes" id="UP000067626">
    <property type="component" value="Chromosome"/>
</dbReference>
<gene>
    <name evidence="1" type="ORF">CMC5_069650</name>
</gene>
<dbReference type="EMBL" id="CP012159">
    <property type="protein sequence ID" value="AKT42738.1"/>
    <property type="molecule type" value="Genomic_DNA"/>
</dbReference>
<sequence length="155" mass="16517">MQFGGGVSHGGRLLVEGVHHDFTPGWLATAGGSYRVVRGEGLRPFVLLTATLGASGARTQALGVTTTERYLAFDVRVGAVVGWTLYDTLSPYLAARAFGGPIFWRFQDRDRMGTDRYHYQLALGTSVLLPGGFNVSAEGIPLGERGLSVGVGVLF</sequence>
<evidence type="ECO:0000313" key="2">
    <source>
        <dbReference type="Proteomes" id="UP000067626"/>
    </source>
</evidence>
<dbReference type="STRING" id="52.CMC5_069650"/>
<dbReference type="RefSeq" id="WP_050434319.1">
    <property type="nucleotide sequence ID" value="NZ_CP012159.1"/>
</dbReference>
<accession>A0A0K1EQ47</accession>
<name>A0A0K1EQ47_CHOCO</name>
<reference evidence="1 2" key="1">
    <citation type="submission" date="2015-07" db="EMBL/GenBank/DDBJ databases">
        <title>Genome analysis of myxobacterium Chondromyces crocatus Cm c5 reveals a high potential for natural compound synthesis and the genetic basis for the loss of fruiting body formation.</title>
        <authorList>
            <person name="Zaburannyi N."/>
            <person name="Bunk B."/>
            <person name="Maier J."/>
            <person name="Overmann J."/>
            <person name="Mueller R."/>
        </authorList>
    </citation>
    <scope>NUCLEOTIDE SEQUENCE [LARGE SCALE GENOMIC DNA]</scope>
    <source>
        <strain evidence="1 2">Cm c5</strain>
    </source>
</reference>
<proteinExistence type="predicted"/>
<dbReference type="OrthoDB" id="5503920at2"/>
<evidence type="ECO:0008006" key="3">
    <source>
        <dbReference type="Google" id="ProtNLM"/>
    </source>
</evidence>
<evidence type="ECO:0000313" key="1">
    <source>
        <dbReference type="EMBL" id="AKT42738.1"/>
    </source>
</evidence>
<keyword evidence="2" id="KW-1185">Reference proteome</keyword>
<protein>
    <recommendedName>
        <fullName evidence="3">Bacterial surface antigen (D15) domain-containing protein</fullName>
    </recommendedName>
</protein>
<dbReference type="KEGG" id="ccro:CMC5_069650"/>
<organism evidence="1 2">
    <name type="scientific">Chondromyces crocatus</name>
    <dbReference type="NCBI Taxonomy" id="52"/>
    <lineage>
        <taxon>Bacteria</taxon>
        <taxon>Pseudomonadati</taxon>
        <taxon>Myxococcota</taxon>
        <taxon>Polyangia</taxon>
        <taxon>Polyangiales</taxon>
        <taxon>Polyangiaceae</taxon>
        <taxon>Chondromyces</taxon>
    </lineage>
</organism>